<gene>
    <name evidence="3" type="ORF">B0T14DRAFT_236477</name>
</gene>
<dbReference type="Proteomes" id="UP001175000">
    <property type="component" value="Unassembled WGS sequence"/>
</dbReference>
<sequence>MVSLDEIRSSNARIAGSLPSGLVAVFLGGTGAVGGTTLRQFAKHTIKPRIYFLGRSHQSGDRIAAELKELNPDGEYIFVSADVSLLRTADDVCRDIKSRENHINLLFMTTSALRSEAVSETEEGLDYGSAVTYYSRIRFVVNLLPLLQRAPSLRRVVTVLAGTKEGEINLDDIPGVSLPITQVRGHLASITTLALESIALEAPDVTFVHSFPGSVKTNLGSGVKTAPIIIFRTLYKVLGPLINIPFVEAGERQLFIATSARFPPKLGADADATAGAPTSSGVTASAGSNGEVGSGVYSVNYDGEPAPQKVGEVLMRLRADDVVRKLWLHTEEVFTRITGSTFVVCRR</sequence>
<evidence type="ECO:0000259" key="2">
    <source>
        <dbReference type="Pfam" id="PF08659"/>
    </source>
</evidence>
<dbReference type="EMBL" id="JAULSU010000004">
    <property type="protein sequence ID" value="KAK0620710.1"/>
    <property type="molecule type" value="Genomic_DNA"/>
</dbReference>
<organism evidence="3 4">
    <name type="scientific">Immersiella caudata</name>
    <dbReference type="NCBI Taxonomy" id="314043"/>
    <lineage>
        <taxon>Eukaryota</taxon>
        <taxon>Fungi</taxon>
        <taxon>Dikarya</taxon>
        <taxon>Ascomycota</taxon>
        <taxon>Pezizomycotina</taxon>
        <taxon>Sordariomycetes</taxon>
        <taxon>Sordariomycetidae</taxon>
        <taxon>Sordariales</taxon>
        <taxon>Lasiosphaeriaceae</taxon>
        <taxon>Immersiella</taxon>
    </lineage>
</organism>
<comment type="caution">
    <text evidence="3">The sequence shown here is derived from an EMBL/GenBank/DDBJ whole genome shotgun (WGS) entry which is preliminary data.</text>
</comment>
<evidence type="ECO:0000313" key="4">
    <source>
        <dbReference type="Proteomes" id="UP001175000"/>
    </source>
</evidence>
<evidence type="ECO:0000313" key="3">
    <source>
        <dbReference type="EMBL" id="KAK0620710.1"/>
    </source>
</evidence>
<dbReference type="Pfam" id="PF08659">
    <property type="entry name" value="KR"/>
    <property type="match status" value="1"/>
</dbReference>
<evidence type="ECO:0000256" key="1">
    <source>
        <dbReference type="ARBA" id="ARBA00023002"/>
    </source>
</evidence>
<name>A0AA39WSD3_9PEZI</name>
<keyword evidence="4" id="KW-1185">Reference proteome</keyword>
<dbReference type="PANTHER" id="PTHR47534">
    <property type="entry name" value="YALI0E05731P"/>
    <property type="match status" value="1"/>
</dbReference>
<dbReference type="GO" id="GO:0016491">
    <property type="term" value="F:oxidoreductase activity"/>
    <property type="evidence" value="ECO:0007669"/>
    <property type="project" value="UniProtKB-KW"/>
</dbReference>
<dbReference type="InterPro" id="IPR052228">
    <property type="entry name" value="Sec_Metab_Biosynth_Oxidored"/>
</dbReference>
<dbReference type="InterPro" id="IPR036291">
    <property type="entry name" value="NAD(P)-bd_dom_sf"/>
</dbReference>
<keyword evidence="1" id="KW-0560">Oxidoreductase</keyword>
<dbReference type="PANTHER" id="PTHR47534:SF3">
    <property type="entry name" value="ALCOHOL DEHYDROGENASE-LIKE C-TERMINAL DOMAIN-CONTAINING PROTEIN"/>
    <property type="match status" value="1"/>
</dbReference>
<dbReference type="Gene3D" id="3.40.50.720">
    <property type="entry name" value="NAD(P)-binding Rossmann-like Domain"/>
    <property type="match status" value="1"/>
</dbReference>
<accession>A0AA39WSD3</accession>
<proteinExistence type="predicted"/>
<dbReference type="InterPro" id="IPR013968">
    <property type="entry name" value="PKS_KR"/>
</dbReference>
<protein>
    <recommendedName>
        <fullName evidence="2">Ketoreductase (KR) domain-containing protein</fullName>
    </recommendedName>
</protein>
<reference evidence="3" key="1">
    <citation type="submission" date="2023-06" db="EMBL/GenBank/DDBJ databases">
        <title>Genome-scale phylogeny and comparative genomics of the fungal order Sordariales.</title>
        <authorList>
            <consortium name="Lawrence Berkeley National Laboratory"/>
            <person name="Hensen N."/>
            <person name="Bonometti L."/>
            <person name="Westerberg I."/>
            <person name="Brannstrom I.O."/>
            <person name="Guillou S."/>
            <person name="Cros-Aarteil S."/>
            <person name="Calhoun S."/>
            <person name="Haridas S."/>
            <person name="Kuo A."/>
            <person name="Mondo S."/>
            <person name="Pangilinan J."/>
            <person name="Riley R."/>
            <person name="Labutti K."/>
            <person name="Andreopoulos B."/>
            <person name="Lipzen A."/>
            <person name="Chen C."/>
            <person name="Yanf M."/>
            <person name="Daum C."/>
            <person name="Ng V."/>
            <person name="Clum A."/>
            <person name="Steindorff A."/>
            <person name="Ohm R."/>
            <person name="Martin F."/>
            <person name="Silar P."/>
            <person name="Natvig D."/>
            <person name="Lalanne C."/>
            <person name="Gautier V."/>
            <person name="Ament-Velasquez S.L."/>
            <person name="Kruys A."/>
            <person name="Hutchinson M.I."/>
            <person name="Powell A.J."/>
            <person name="Barry K."/>
            <person name="Miller A.N."/>
            <person name="Grigoriev I.V."/>
            <person name="Debuchy R."/>
            <person name="Gladieux P."/>
            <person name="Thoren M.H."/>
            <person name="Johannesson H."/>
        </authorList>
    </citation>
    <scope>NUCLEOTIDE SEQUENCE</scope>
    <source>
        <strain evidence="3">CBS 606.72</strain>
    </source>
</reference>
<dbReference type="SUPFAM" id="SSF51735">
    <property type="entry name" value="NAD(P)-binding Rossmann-fold domains"/>
    <property type="match status" value="1"/>
</dbReference>
<feature type="domain" description="Ketoreductase (KR)" evidence="2">
    <location>
        <begin position="26"/>
        <end position="122"/>
    </location>
</feature>
<dbReference type="AlphaFoldDB" id="A0AA39WSD3"/>